<keyword evidence="3 7" id="KW-0285">Flavoprotein</keyword>
<feature type="domain" description="Glucose-methanol-choline oxidoreductase N-terminal" evidence="8">
    <location>
        <begin position="83"/>
        <end position="106"/>
    </location>
</feature>
<dbReference type="HOGENOM" id="CLU_002865_7_1_4"/>
<evidence type="ECO:0000256" key="1">
    <source>
        <dbReference type="ARBA" id="ARBA00001974"/>
    </source>
</evidence>
<protein>
    <submittedName>
        <fullName evidence="10">GMC oxidoreductase</fullName>
    </submittedName>
</protein>
<accession>Q2T8G7</accession>
<dbReference type="GO" id="GO:0050660">
    <property type="term" value="F:flavin adenine dinucleotide binding"/>
    <property type="evidence" value="ECO:0007669"/>
    <property type="project" value="InterPro"/>
</dbReference>
<dbReference type="Pfam" id="PF05199">
    <property type="entry name" value="GMC_oxred_C"/>
    <property type="match status" value="1"/>
</dbReference>
<reference evidence="10 11" key="1">
    <citation type="journal article" date="2005" name="BMC Genomics">
        <title>Bacterial genome adaptation to niches: divergence of the potential virulence genes in three Burkholderia species of different survival strategies.</title>
        <authorList>
            <person name="Kim H.S."/>
            <person name="Schell M.A."/>
            <person name="Yu Y."/>
            <person name="Ulrich R.L."/>
            <person name="Sarria S.H."/>
            <person name="Nierman W.C."/>
            <person name="DeShazer D."/>
        </authorList>
    </citation>
    <scope>NUCLEOTIDE SEQUENCE [LARGE SCALE GENOMIC DNA]</scope>
    <source>
        <strain evidence="11">ATCC 700388 / DSM 13276 / CCUG 48851 / CIP 106301 / E264</strain>
    </source>
</reference>
<dbReference type="SUPFAM" id="SSF51905">
    <property type="entry name" value="FAD/NAD(P)-binding domain"/>
    <property type="match status" value="1"/>
</dbReference>
<dbReference type="KEGG" id="bte:BTH_II0331"/>
<dbReference type="SUPFAM" id="SSF54373">
    <property type="entry name" value="FAD-linked reductases, C-terminal domain"/>
    <property type="match status" value="1"/>
</dbReference>
<evidence type="ECO:0000256" key="6">
    <source>
        <dbReference type="PIRSR" id="PIRSR000137-2"/>
    </source>
</evidence>
<dbReference type="GeneID" id="45117835"/>
<keyword evidence="5" id="KW-0520">NAD</keyword>
<dbReference type="PANTHER" id="PTHR11552:SF147">
    <property type="entry name" value="CHOLINE DEHYDROGENASE, MITOCHONDRIAL"/>
    <property type="match status" value="1"/>
</dbReference>
<dbReference type="Proteomes" id="UP000001930">
    <property type="component" value="Chromosome II"/>
</dbReference>
<evidence type="ECO:0000259" key="8">
    <source>
        <dbReference type="PROSITE" id="PS00623"/>
    </source>
</evidence>
<dbReference type="RefSeq" id="WP_009895152.1">
    <property type="nucleotide sequence ID" value="NC_007650.1"/>
</dbReference>
<dbReference type="InterPro" id="IPR036188">
    <property type="entry name" value="FAD/NAD-bd_sf"/>
</dbReference>
<evidence type="ECO:0000313" key="10">
    <source>
        <dbReference type="EMBL" id="ABC34028.1"/>
    </source>
</evidence>
<feature type="binding site" evidence="6">
    <location>
        <position position="85"/>
    </location>
    <ligand>
        <name>FAD</name>
        <dbReference type="ChEBI" id="CHEBI:57692"/>
    </ligand>
</feature>
<keyword evidence="4 6" id="KW-0274">FAD</keyword>
<dbReference type="InterPro" id="IPR000172">
    <property type="entry name" value="GMC_OxRdtase_N"/>
</dbReference>
<dbReference type="InterPro" id="IPR007867">
    <property type="entry name" value="GMC_OxRtase_C"/>
</dbReference>
<dbReference type="PROSITE" id="PS51257">
    <property type="entry name" value="PROKAR_LIPOPROTEIN"/>
    <property type="match status" value="1"/>
</dbReference>
<feature type="binding site" evidence="6">
    <location>
        <position position="221"/>
    </location>
    <ligand>
        <name>FAD</name>
        <dbReference type="ChEBI" id="CHEBI:57692"/>
    </ligand>
</feature>
<organism evidence="10 11">
    <name type="scientific">Burkholderia thailandensis (strain ATCC 700388 / DSM 13276 / CCUG 48851 / CIP 106301 / E264)</name>
    <dbReference type="NCBI Taxonomy" id="271848"/>
    <lineage>
        <taxon>Bacteria</taxon>
        <taxon>Pseudomonadati</taxon>
        <taxon>Pseudomonadota</taxon>
        <taxon>Betaproteobacteria</taxon>
        <taxon>Burkholderiales</taxon>
        <taxon>Burkholderiaceae</taxon>
        <taxon>Burkholderia</taxon>
        <taxon>pseudomallei group</taxon>
    </lineage>
</organism>
<dbReference type="AlphaFoldDB" id="Q2T8G7"/>
<evidence type="ECO:0000256" key="2">
    <source>
        <dbReference type="ARBA" id="ARBA00010790"/>
    </source>
</evidence>
<name>Q2T8G7_BURTA</name>
<evidence type="ECO:0000259" key="9">
    <source>
        <dbReference type="PROSITE" id="PS00624"/>
    </source>
</evidence>
<dbReference type="InterPro" id="IPR012132">
    <property type="entry name" value="GMC_OxRdtase"/>
</dbReference>
<sequence length="557" mass="59733">MKTLQPSYDYIVIGGGSAGCVVAARLIQQKAGTVLLLEAGSADSNPFHAIPGAVVKVFQRKSWPYMTEPQPHANDRSLIIAQGRVLGGGSSVNGMIYIRGQAADYDDWATEWGCTEWRYRDVQPYFRKAEANESLGTEFHGQQGPLPVSENRYRHPLTGAFVRAGQEIGLPYVNDFNGASQRGIGYYQTTTHNGERASTARTYLKSVRDDARLTIATGALVHRILVEQGRAVGVAFSERGCAPITIRARREIVLSAGAIGSPKVLMLSGIGPRDHLSDLGIETIADLPVGRNFHDHLHLSVQASIRTKASLLGADRGLAALAHFLQWRCFRSGLLTSNILEGGAFIDSLGAGRPDIQLHFLPLLDNFDNTPGEKPPASEHGITVKAGHLQPKSRGRVLLRSTDAADLPRIDANFLSHPDDLSGQMRAVQAGLDVLAAPALRAHVREIVAPSRLERGDDRALEAFVRQNVKTVYHPAGTCRMGTDPASSVVDQALRVHGVANLRVVDCSICPQVPSGNTNAPSIMIGERGADLLLGRNAPAAPADRAGRAGAASSSNH</sequence>
<dbReference type="Gene3D" id="3.30.560.10">
    <property type="entry name" value="Glucose Oxidase, domain 3"/>
    <property type="match status" value="1"/>
</dbReference>
<evidence type="ECO:0000256" key="3">
    <source>
        <dbReference type="ARBA" id="ARBA00022630"/>
    </source>
</evidence>
<dbReference type="PIRSF" id="PIRSF000137">
    <property type="entry name" value="Alcohol_oxidase"/>
    <property type="match status" value="1"/>
</dbReference>
<dbReference type="EMBL" id="CP000085">
    <property type="protein sequence ID" value="ABC34028.1"/>
    <property type="molecule type" value="Genomic_DNA"/>
</dbReference>
<comment type="cofactor">
    <cofactor evidence="1 6">
        <name>FAD</name>
        <dbReference type="ChEBI" id="CHEBI:57692"/>
    </cofactor>
</comment>
<gene>
    <name evidence="10" type="ordered locus">BTH_II0331</name>
</gene>
<evidence type="ECO:0000256" key="5">
    <source>
        <dbReference type="ARBA" id="ARBA00023027"/>
    </source>
</evidence>
<proteinExistence type="inferred from homology"/>
<evidence type="ECO:0000256" key="4">
    <source>
        <dbReference type="ARBA" id="ARBA00022827"/>
    </source>
</evidence>
<evidence type="ECO:0000313" key="11">
    <source>
        <dbReference type="Proteomes" id="UP000001930"/>
    </source>
</evidence>
<comment type="similarity">
    <text evidence="2 7">Belongs to the GMC oxidoreductase family.</text>
</comment>
<keyword evidence="11" id="KW-1185">Reference proteome</keyword>
<feature type="domain" description="Glucose-methanol-choline oxidoreductase N-terminal" evidence="9">
    <location>
        <begin position="257"/>
        <end position="271"/>
    </location>
</feature>
<dbReference type="GO" id="GO:0016614">
    <property type="term" value="F:oxidoreductase activity, acting on CH-OH group of donors"/>
    <property type="evidence" value="ECO:0007669"/>
    <property type="project" value="InterPro"/>
</dbReference>
<dbReference type="PROSITE" id="PS00624">
    <property type="entry name" value="GMC_OXRED_2"/>
    <property type="match status" value="1"/>
</dbReference>
<evidence type="ECO:0000256" key="7">
    <source>
        <dbReference type="RuleBase" id="RU003968"/>
    </source>
</evidence>
<dbReference type="Gene3D" id="3.50.50.60">
    <property type="entry name" value="FAD/NAD(P)-binding domain"/>
    <property type="match status" value="1"/>
</dbReference>
<dbReference type="PROSITE" id="PS00623">
    <property type="entry name" value="GMC_OXRED_1"/>
    <property type="match status" value="1"/>
</dbReference>
<dbReference type="PANTHER" id="PTHR11552">
    <property type="entry name" value="GLUCOSE-METHANOL-CHOLINE GMC OXIDOREDUCTASE"/>
    <property type="match status" value="1"/>
</dbReference>
<dbReference type="Pfam" id="PF00732">
    <property type="entry name" value="GMC_oxred_N"/>
    <property type="match status" value="1"/>
</dbReference>